<organism evidence="2 3">
    <name type="scientific">Metallumcola ferriviriculae</name>
    <dbReference type="NCBI Taxonomy" id="3039180"/>
    <lineage>
        <taxon>Bacteria</taxon>
        <taxon>Bacillati</taxon>
        <taxon>Bacillota</taxon>
        <taxon>Clostridia</taxon>
        <taxon>Neomoorellales</taxon>
        <taxon>Desulfitibacteraceae</taxon>
        <taxon>Metallumcola</taxon>
    </lineage>
</organism>
<evidence type="ECO:0000313" key="3">
    <source>
        <dbReference type="Proteomes" id="UP001329915"/>
    </source>
</evidence>
<reference evidence="2 3" key="1">
    <citation type="submission" date="2023-04" db="EMBL/GenBank/DDBJ databases">
        <authorList>
            <person name="Hsu D."/>
        </authorList>
    </citation>
    <scope>NUCLEOTIDE SEQUENCE [LARGE SCALE GENOMIC DNA]</scope>
    <source>
        <strain evidence="2 3">MK1</strain>
    </source>
</reference>
<dbReference type="EMBL" id="CP121694">
    <property type="protein sequence ID" value="WRO22962.1"/>
    <property type="molecule type" value="Genomic_DNA"/>
</dbReference>
<accession>A0AAU0UR39</accession>
<evidence type="ECO:0000313" key="2">
    <source>
        <dbReference type="EMBL" id="WRO22962.1"/>
    </source>
</evidence>
<dbReference type="PANTHER" id="PTHR42663:SF6">
    <property type="entry name" value="HYDROLASE C777.06C-RELATED"/>
    <property type="match status" value="1"/>
</dbReference>
<dbReference type="Proteomes" id="UP001329915">
    <property type="component" value="Chromosome"/>
</dbReference>
<gene>
    <name evidence="2" type="ORF">MFMK1_002808</name>
</gene>
<dbReference type="InterPro" id="IPR001279">
    <property type="entry name" value="Metallo-B-lactamas"/>
</dbReference>
<name>A0AAU0UR39_9FIRM</name>
<dbReference type="AlphaFoldDB" id="A0AAU0UR39"/>
<dbReference type="InterPro" id="IPR036866">
    <property type="entry name" value="RibonucZ/Hydroxyglut_hydro"/>
</dbReference>
<dbReference type="CDD" id="cd07741">
    <property type="entry name" value="metallo-hydrolase-like_MBL-fold"/>
    <property type="match status" value="1"/>
</dbReference>
<dbReference type="Gene3D" id="3.60.15.10">
    <property type="entry name" value="Ribonuclease Z/Hydroxyacylglutathione hydrolase-like"/>
    <property type="match status" value="1"/>
</dbReference>
<protein>
    <submittedName>
        <fullName evidence="2">MBL fold metallo-hydrolase</fullName>
    </submittedName>
</protein>
<dbReference type="SUPFAM" id="SSF56281">
    <property type="entry name" value="Metallo-hydrolase/oxidoreductase"/>
    <property type="match status" value="1"/>
</dbReference>
<sequence length="270" mass="29591">MNNKKLPENFIKIFGTAGARMAQSKQVRASGGAWLSLADTNLLFDPGPGTLVHCWAGDKPFNPAELDAIVLSHRHLDHSNDFNVMVESMVEGGFNPHGVAAAPADAMEGDEPIFFRYLRPTVDRVETLKEGYSFRVGGLTVTTPIRHKHPVETYGLVFQAEGINVSVVTDTRYFSGLIDAYRGADLLILNVTFIKPFHGSRAYHLSMEEIKPLITEIRPRMTLLTHFGTSILSSDPDKLANNLGEELAAKVVAASDGIVVDLDAMDIWKG</sequence>
<dbReference type="PANTHER" id="PTHR42663">
    <property type="entry name" value="HYDROLASE C777.06C-RELATED-RELATED"/>
    <property type="match status" value="1"/>
</dbReference>
<feature type="domain" description="Metallo-beta-lactamase" evidence="1">
    <location>
        <begin position="40"/>
        <end position="227"/>
    </location>
</feature>
<dbReference type="RefSeq" id="WP_366922356.1">
    <property type="nucleotide sequence ID" value="NZ_CP121694.1"/>
</dbReference>
<dbReference type="KEGG" id="dbc:MFMK1_002808"/>
<keyword evidence="3" id="KW-1185">Reference proteome</keyword>
<evidence type="ECO:0000259" key="1">
    <source>
        <dbReference type="Pfam" id="PF12706"/>
    </source>
</evidence>
<dbReference type="Pfam" id="PF12706">
    <property type="entry name" value="Lactamase_B_2"/>
    <property type="match status" value="1"/>
</dbReference>
<proteinExistence type="predicted"/>